<sequence>MKRRRQNTALSNRVSFRITREDDEPIYTQAKGGSYDEMWNEAKAQLRRTFEMLMQQRPRLFNSKGPGLFSEIPLYDSSAPDDDEWSDFQPAIGDEGFINSNAGGEFSYNNFLNSLLSEAPRRADMRDRHYRTEEQTQGWTRQMPRLVDAYLKFQHNGLPPEDELEGEQWRILLIDFEDYKRDPGIYSVREAETPNETLARFGLLGGSPEQPTVAFPFLLLETFRQIHRVCPRFSINQLSRVLTNIHGRFPTPSLEDQLRVAYDAYLAIQREVQLRVDRALGRDPVQHFVRNVCPPCLYQLENEAPLKPSILLAMDGNNSLKMVDTEKRSGRARLDTRHLNHPRWLDAATVDVFKDEVADSHRLLRAKTAAPTPDSGPTSACDGPEFNQDEVAWLDINEVEGLEECADTCVERWKAAGPDANKRMYSFFAISGIFLSVCRHGHVLVICDMRRSGELMKYPLAIVKELLDRYGKDIGLGYDIMCAFYKTLLRSPQLGSRVIACRLKGVVPAFHGHAHNRKCQVSWHPMYTEGVGLEDFEECERTFSESNHLAATTRLSTEFHRHQSILEHFDFHDVDKHMTSGNFIYQNYRQALERIATDGPLFLELCEQYGLSEDDCERLLQDETKHLTREVEESPELATRLDYVEMLQKLAKHKTSSDEAQAKYKDAMRSHRTSRKQETALQTRARTALERYKSTLEDLLDFENDNSYYKRWEPTDTEYQETVKAMRGRNYRQALDKLEKLVVQRLLELTKLNMSGVGYKQREKISQALRARAKAIQKALDAYNEAARTMDPPRQILDWKDILDMATVADFDLLKDTDLDLAHVPWAQPGPRECTRLYFGLKRAREEIARLNIEIPRLVSFMIDDHADHHHAVNRAREADDLDLAAELEYRMDVGSEINGHIAIRLVQTSELEGFTGTLLPGERTGRDPVLTDSAPLPSWASVVLGLTRNAGALSVQGPQTDLSHILSDLPDAAAPVEALLDYFERCSITFTFGLCETMQREEEHLCLRLQGEAEQRWLRLRGVKAADVDDLIRVRRVARADTCKRYYLMYGQADRQVWQLERRIRYNQRRIDDLLAKDGPKAARLTQMKKSNEDALETARKDQQWLCGIVDGLKTRVVKKKQGVRRRRQHKPSPEVAAAVMRKIAIIYPNDSNESVA</sequence>
<dbReference type="Proteomes" id="UP001437256">
    <property type="component" value="Unassembled WGS sequence"/>
</dbReference>
<evidence type="ECO:0000313" key="2">
    <source>
        <dbReference type="Proteomes" id="UP001437256"/>
    </source>
</evidence>
<reference evidence="1 2" key="1">
    <citation type="submission" date="2024-05" db="EMBL/GenBank/DDBJ databases">
        <title>A draft genome resource for the thread blight pathogen Marasmius tenuissimus strain MS-2.</title>
        <authorList>
            <person name="Yulfo-Soto G.E."/>
            <person name="Baruah I.K."/>
            <person name="Amoako-Attah I."/>
            <person name="Bukari Y."/>
            <person name="Meinhardt L.W."/>
            <person name="Bailey B.A."/>
            <person name="Cohen S.P."/>
        </authorList>
    </citation>
    <scope>NUCLEOTIDE SEQUENCE [LARGE SCALE GENOMIC DNA]</scope>
    <source>
        <strain evidence="1 2">MS-2</strain>
    </source>
</reference>
<dbReference type="PANTHER" id="PTHR33096">
    <property type="entry name" value="CXC2 DOMAIN-CONTAINING PROTEIN"/>
    <property type="match status" value="1"/>
</dbReference>
<dbReference type="Pfam" id="PF18758">
    <property type="entry name" value="KDZ"/>
    <property type="match status" value="1"/>
</dbReference>
<accession>A0ABR2ZNT4</accession>
<organism evidence="1 2">
    <name type="scientific">Marasmius tenuissimus</name>
    <dbReference type="NCBI Taxonomy" id="585030"/>
    <lineage>
        <taxon>Eukaryota</taxon>
        <taxon>Fungi</taxon>
        <taxon>Dikarya</taxon>
        <taxon>Basidiomycota</taxon>
        <taxon>Agaricomycotina</taxon>
        <taxon>Agaricomycetes</taxon>
        <taxon>Agaricomycetidae</taxon>
        <taxon>Agaricales</taxon>
        <taxon>Marasmiineae</taxon>
        <taxon>Marasmiaceae</taxon>
        <taxon>Marasmius</taxon>
    </lineage>
</organism>
<gene>
    <name evidence="1" type="ORF">AAF712_010144</name>
</gene>
<comment type="caution">
    <text evidence="1">The sequence shown here is derived from an EMBL/GenBank/DDBJ whole genome shotgun (WGS) entry which is preliminary data.</text>
</comment>
<proteinExistence type="predicted"/>
<protein>
    <submittedName>
        <fullName evidence="1">Uncharacterized protein</fullName>
    </submittedName>
</protein>
<dbReference type="EMBL" id="JBBXMP010000090">
    <property type="protein sequence ID" value="KAL0063013.1"/>
    <property type="molecule type" value="Genomic_DNA"/>
</dbReference>
<evidence type="ECO:0000313" key="1">
    <source>
        <dbReference type="EMBL" id="KAL0063013.1"/>
    </source>
</evidence>
<dbReference type="PANTHER" id="PTHR33096:SF1">
    <property type="entry name" value="CXC1-LIKE CYSTEINE CLUSTER ASSOCIATED WITH KDZ TRANSPOSASES DOMAIN-CONTAINING PROTEIN"/>
    <property type="match status" value="1"/>
</dbReference>
<dbReference type="InterPro" id="IPR040521">
    <property type="entry name" value="KDZ"/>
</dbReference>
<keyword evidence="2" id="KW-1185">Reference proteome</keyword>
<name>A0ABR2ZNT4_9AGAR</name>